<dbReference type="AlphaFoldDB" id="A0AAV9PH20"/>
<dbReference type="Pfam" id="PF00561">
    <property type="entry name" value="Abhydrolase_1"/>
    <property type="match status" value="1"/>
</dbReference>
<dbReference type="GeneID" id="89924475"/>
<dbReference type="InterPro" id="IPR029058">
    <property type="entry name" value="AB_hydrolase_fold"/>
</dbReference>
<evidence type="ECO:0000256" key="2">
    <source>
        <dbReference type="ARBA" id="ARBA00038334"/>
    </source>
</evidence>
<comment type="similarity">
    <text evidence="2">Belongs to the AB hydrolase superfamily. Epoxide hydrolase family.</text>
</comment>
<dbReference type="GO" id="GO:0016787">
    <property type="term" value="F:hydrolase activity"/>
    <property type="evidence" value="ECO:0007669"/>
    <property type="project" value="UniProtKB-KW"/>
</dbReference>
<sequence>MAFSSAVLAAHPIDASRWTHHRPAIRPDANPLDAGGEQGIKLHYVSCRPPFEAEKKGTILLIHGFPQTWYQFRRVITPLSDAGYHVIAPDYRGAGDSTKPAQYEAVFTKAVMAEDLRILVREVEGVEGRVHVVGHDIGGTVAHAYATQYPEETASVCWGECPIPGSSFYEHHKRTPQFWHFSFHSIPDLPELLIAGRVKEYQKHFFDRHCQDPSALTLEDREVYAQAYSGSGGMRCALNVYRAFERDAVQNYTWVKEKGKCKVRCLTLWGGASWMSEAEARKMGEECYDDVEYADVPCAGHWIAEEQPTGFVDAVLEWVEKH</sequence>
<keyword evidence="1" id="KW-0378">Hydrolase</keyword>
<dbReference type="SUPFAM" id="SSF53474">
    <property type="entry name" value="alpha/beta-Hydrolases"/>
    <property type="match status" value="1"/>
</dbReference>
<accession>A0AAV9PH20</accession>
<dbReference type="PANTHER" id="PTHR43329">
    <property type="entry name" value="EPOXIDE HYDROLASE"/>
    <property type="match status" value="1"/>
</dbReference>
<evidence type="ECO:0000313" key="4">
    <source>
        <dbReference type="EMBL" id="KAK5173006.1"/>
    </source>
</evidence>
<evidence type="ECO:0000259" key="3">
    <source>
        <dbReference type="Pfam" id="PF00561"/>
    </source>
</evidence>
<keyword evidence="5" id="KW-1185">Reference proteome</keyword>
<comment type="caution">
    <text evidence="4">The sequence shown here is derived from an EMBL/GenBank/DDBJ whole genome shotgun (WGS) entry which is preliminary data.</text>
</comment>
<reference evidence="4 5" key="1">
    <citation type="submission" date="2023-08" db="EMBL/GenBank/DDBJ databases">
        <title>Black Yeasts Isolated from many extreme environments.</title>
        <authorList>
            <person name="Coleine C."/>
            <person name="Stajich J.E."/>
            <person name="Selbmann L."/>
        </authorList>
    </citation>
    <scope>NUCLEOTIDE SEQUENCE [LARGE SCALE GENOMIC DNA]</scope>
    <source>
        <strain evidence="4 5">CCFEE 5935</strain>
    </source>
</reference>
<evidence type="ECO:0000313" key="5">
    <source>
        <dbReference type="Proteomes" id="UP001337655"/>
    </source>
</evidence>
<proteinExistence type="inferred from homology"/>
<dbReference type="EMBL" id="JAVRRT010000004">
    <property type="protein sequence ID" value="KAK5173006.1"/>
    <property type="molecule type" value="Genomic_DNA"/>
</dbReference>
<gene>
    <name evidence="4" type="ORF">LTR77_003128</name>
</gene>
<dbReference type="Proteomes" id="UP001337655">
    <property type="component" value="Unassembled WGS sequence"/>
</dbReference>
<dbReference type="PRINTS" id="PR00412">
    <property type="entry name" value="EPOXHYDRLASE"/>
</dbReference>
<dbReference type="InterPro" id="IPR000073">
    <property type="entry name" value="AB_hydrolase_1"/>
</dbReference>
<dbReference type="InterPro" id="IPR000639">
    <property type="entry name" value="Epox_hydrolase-like"/>
</dbReference>
<protein>
    <recommendedName>
        <fullName evidence="3">AB hydrolase-1 domain-containing protein</fullName>
    </recommendedName>
</protein>
<dbReference type="PRINTS" id="PR00111">
    <property type="entry name" value="ABHYDROLASE"/>
</dbReference>
<dbReference type="Gene3D" id="3.40.50.1820">
    <property type="entry name" value="alpha/beta hydrolase"/>
    <property type="match status" value="1"/>
</dbReference>
<feature type="domain" description="AB hydrolase-1" evidence="3">
    <location>
        <begin position="58"/>
        <end position="305"/>
    </location>
</feature>
<dbReference type="RefSeq" id="XP_064661724.1">
    <property type="nucleotide sequence ID" value="XM_064800385.1"/>
</dbReference>
<evidence type="ECO:0000256" key="1">
    <source>
        <dbReference type="ARBA" id="ARBA00022801"/>
    </source>
</evidence>
<organism evidence="4 5">
    <name type="scientific">Saxophila tyrrhenica</name>
    <dbReference type="NCBI Taxonomy" id="1690608"/>
    <lineage>
        <taxon>Eukaryota</taxon>
        <taxon>Fungi</taxon>
        <taxon>Dikarya</taxon>
        <taxon>Ascomycota</taxon>
        <taxon>Pezizomycotina</taxon>
        <taxon>Dothideomycetes</taxon>
        <taxon>Dothideomycetidae</taxon>
        <taxon>Mycosphaerellales</taxon>
        <taxon>Extremaceae</taxon>
        <taxon>Saxophila</taxon>
    </lineage>
</organism>
<name>A0AAV9PH20_9PEZI</name>